<dbReference type="GO" id="GO:0031902">
    <property type="term" value="C:late endosome membrane"/>
    <property type="evidence" value="ECO:0007669"/>
    <property type="project" value="UniProtKB-SubCell"/>
</dbReference>
<evidence type="ECO:0000256" key="3">
    <source>
        <dbReference type="ARBA" id="ARBA00022723"/>
    </source>
</evidence>
<evidence type="ECO:0000256" key="5">
    <source>
        <dbReference type="ARBA" id="ARBA00022833"/>
    </source>
</evidence>
<feature type="coiled-coil region" evidence="7">
    <location>
        <begin position="858"/>
        <end position="885"/>
    </location>
</feature>
<gene>
    <name evidence="11" type="ORF">NMOB1V02_LOCUS8027</name>
</gene>
<feature type="domain" description="Pep3/Vps18 RING C-terminal" evidence="10">
    <location>
        <begin position="896"/>
        <end position="997"/>
    </location>
</feature>
<dbReference type="GO" id="GO:0008270">
    <property type="term" value="F:zinc ion binding"/>
    <property type="evidence" value="ECO:0007669"/>
    <property type="project" value="UniProtKB-KW"/>
</dbReference>
<evidence type="ECO:0000256" key="7">
    <source>
        <dbReference type="SAM" id="Coils"/>
    </source>
</evidence>
<evidence type="ECO:0000313" key="12">
    <source>
        <dbReference type="Proteomes" id="UP000678499"/>
    </source>
</evidence>
<proteinExistence type="predicted"/>
<evidence type="ECO:0000256" key="2">
    <source>
        <dbReference type="ARBA" id="ARBA00017338"/>
    </source>
</evidence>
<dbReference type="GO" id="GO:0048284">
    <property type="term" value="P:organelle fusion"/>
    <property type="evidence" value="ECO:0007669"/>
    <property type="project" value="TreeGrafter"/>
</dbReference>
<sequence>MTSILEQYERDTSRAPRGRISGINARPENVMGTTGFINMKLEEEPPIFTRQQVNFSPSHHLSHLVSGGNRIVLAMKNKMLLKIQIDPRTGGSKGSSGPEEIDLSKFAMHNRISGVFFDPTGRHLIVSVSEINREIPLVKWKGHLITAVGWNPRAARDDGTGSILVGTSRGLIFEAELGAEYEGFFSNSCELYWKQVADLGTGAGPVSGIELWVDPGLAGDQDRYCVVVTTINRLYQFVAKFSRDEKPLLGQVFAVTGDPGDKFQEFPSLRTAPMMQLPSSCLRLFRAGEVSSVPKYLAWVTDEGIFHAEIECKGESVIGAARLIPYPDGAGRPLSMALTEFHVILCYPDAVRGISSLNDQLVFEDIIISDNHGIVVGVSRDPHSRTLWAFAEMSVFRYTIKDESRDVWCIFMDQGKFDLARKYAETNRMATDAVTSCEADSLFSAGKFNESAVLYAKTQRSFEEITLRFMDESKREALRTYLRNKLDGLKAMEKPQSVMLVTWLLELELNAVGELRDASKFDEGATSSEEYLAAKEVVKKFLSLQTVKEAVSECKNVIYELLSSHGDSENLVFFAAEMRDFAKVLTHHITRGNYSLALDVLGKHGSVDAFYKHTAALLTAAPRQTVDLLIAQGRRLVPATLVSPIVAALTSAAELGDKDAEMMTIKHLLRYLNFCVESLDARDAGMHNLLVRLLASGASDLSELVAYLEGQGRDSASINYSAAYALRVCEETDYSRMSNQAEARKQLRAAKVIILAAMGLHEKAVDAALTGDPPDIAAAQAVADDSEEDDADRRKRLWLKIARRVVEGGGGSGGDVAAAAVAFLNRCPGGILKLEDILPFFPDFATIDHFKDAVCSALQDYSKHIEALQEEMEEATKSTELIRQEIAQFQNHYCAVGPEDECLVCGYPLVVEGFYVFPCSHKFHSECMSGELYPILGKDQQDRLNDIKRQLAAMHLRDETASVNSGGLSGFSRRDQLKAEKDEIVASQCLLCGDHMIESVDKSFIEDKDYAEAVRDWL</sequence>
<dbReference type="EMBL" id="OA884160">
    <property type="protein sequence ID" value="CAD7280367.1"/>
    <property type="molecule type" value="Genomic_DNA"/>
</dbReference>
<evidence type="ECO:0000259" key="9">
    <source>
        <dbReference type="Pfam" id="PF05131"/>
    </source>
</evidence>
<dbReference type="InterPro" id="IPR058919">
    <property type="entry name" value="Pep3/Vps18_RING_C"/>
</dbReference>
<dbReference type="GO" id="GO:0008333">
    <property type="term" value="P:endosome to lysosome transport"/>
    <property type="evidence" value="ECO:0007669"/>
    <property type="project" value="TreeGrafter"/>
</dbReference>
<keyword evidence="7" id="KW-0175">Coiled coil</keyword>
<dbReference type="PANTHER" id="PTHR23323:SF26">
    <property type="entry name" value="VACUOLAR PROTEIN SORTING-ASSOCIATED PROTEIN 18 HOMOLOG"/>
    <property type="match status" value="1"/>
</dbReference>
<dbReference type="OrthoDB" id="1845386at2759"/>
<evidence type="ECO:0000256" key="1">
    <source>
        <dbReference type="ARBA" id="ARBA00004492"/>
    </source>
</evidence>
<dbReference type="GO" id="GO:0030897">
    <property type="term" value="C:HOPS complex"/>
    <property type="evidence" value="ECO:0007669"/>
    <property type="project" value="TreeGrafter"/>
</dbReference>
<dbReference type="GO" id="GO:0030674">
    <property type="term" value="F:protein-macromolecule adaptor activity"/>
    <property type="evidence" value="ECO:0007669"/>
    <property type="project" value="TreeGrafter"/>
</dbReference>
<dbReference type="PANTHER" id="PTHR23323">
    <property type="entry name" value="VACUOLAR PROTEIN SORTING-ASSOCIATED PROTEIN"/>
    <property type="match status" value="1"/>
</dbReference>
<evidence type="ECO:0000313" key="11">
    <source>
        <dbReference type="EMBL" id="CAD7280367.1"/>
    </source>
</evidence>
<dbReference type="Pfam" id="PF26148">
    <property type="entry name" value="VPS18_RING_C"/>
    <property type="match status" value="1"/>
</dbReference>
<dbReference type="GO" id="GO:0007032">
    <property type="term" value="P:endosome organization"/>
    <property type="evidence" value="ECO:0007669"/>
    <property type="project" value="TreeGrafter"/>
</dbReference>
<protein>
    <recommendedName>
        <fullName evidence="2">Vacuolar protein sorting-associated protein 18 homolog</fullName>
    </recommendedName>
</protein>
<dbReference type="SUPFAM" id="SSF57850">
    <property type="entry name" value="RING/U-box"/>
    <property type="match status" value="1"/>
</dbReference>
<reference evidence="11" key="1">
    <citation type="submission" date="2020-11" db="EMBL/GenBank/DDBJ databases">
        <authorList>
            <person name="Tran Van P."/>
        </authorList>
    </citation>
    <scope>NUCLEOTIDE SEQUENCE</scope>
</reference>
<dbReference type="InterPro" id="IPR007810">
    <property type="entry name" value="Pep3/Vps18_beta-prop"/>
</dbReference>
<name>A0A7R9GH41_9CRUS</name>
<feature type="region of interest" description="Disordered" evidence="8">
    <location>
        <begin position="1"/>
        <end position="27"/>
    </location>
</feature>
<evidence type="ECO:0000256" key="4">
    <source>
        <dbReference type="ARBA" id="ARBA00022771"/>
    </source>
</evidence>
<dbReference type="EMBL" id="CAJPEX010002123">
    <property type="protein sequence ID" value="CAG0920519.1"/>
    <property type="molecule type" value="Genomic_DNA"/>
</dbReference>
<evidence type="ECO:0000256" key="8">
    <source>
        <dbReference type="SAM" id="MobiDB-lite"/>
    </source>
</evidence>
<dbReference type="Pfam" id="PF05131">
    <property type="entry name" value="Pep3_Vps18"/>
    <property type="match status" value="1"/>
</dbReference>
<organism evidence="11">
    <name type="scientific">Notodromas monacha</name>
    <dbReference type="NCBI Taxonomy" id="399045"/>
    <lineage>
        <taxon>Eukaryota</taxon>
        <taxon>Metazoa</taxon>
        <taxon>Ecdysozoa</taxon>
        <taxon>Arthropoda</taxon>
        <taxon>Crustacea</taxon>
        <taxon>Oligostraca</taxon>
        <taxon>Ostracoda</taxon>
        <taxon>Podocopa</taxon>
        <taxon>Podocopida</taxon>
        <taxon>Cypridocopina</taxon>
        <taxon>Cypridoidea</taxon>
        <taxon>Cyprididae</taxon>
        <taxon>Notodromas</taxon>
    </lineage>
</organism>
<accession>A0A7R9GH41</accession>
<dbReference type="GO" id="GO:0006904">
    <property type="term" value="P:vesicle docking involved in exocytosis"/>
    <property type="evidence" value="ECO:0007669"/>
    <property type="project" value="TreeGrafter"/>
</dbReference>
<keyword evidence="12" id="KW-1185">Reference proteome</keyword>
<keyword evidence="5" id="KW-0862">Zinc</keyword>
<keyword evidence="3" id="KW-0479">Metal-binding</keyword>
<dbReference type="GO" id="GO:0007040">
    <property type="term" value="P:lysosome organization"/>
    <property type="evidence" value="ECO:0007669"/>
    <property type="project" value="TreeGrafter"/>
</dbReference>
<dbReference type="AlphaFoldDB" id="A0A7R9GH41"/>
<evidence type="ECO:0000256" key="6">
    <source>
        <dbReference type="ARBA" id="ARBA00023136"/>
    </source>
</evidence>
<feature type="domain" description="Pep3/Vps18 beta-propeller" evidence="9">
    <location>
        <begin position="46"/>
        <end position="400"/>
    </location>
</feature>
<keyword evidence="6" id="KW-0472">Membrane</keyword>
<evidence type="ECO:0000259" key="10">
    <source>
        <dbReference type="Pfam" id="PF26148"/>
    </source>
</evidence>
<comment type="subcellular location">
    <subcellularLocation>
        <location evidence="1">Late endosome membrane</location>
        <topology evidence="1">Peripheral membrane protein</topology>
        <orientation evidence="1">Cytoplasmic side</orientation>
    </subcellularLocation>
</comment>
<keyword evidence="4" id="KW-0863">Zinc-finger</keyword>
<dbReference type="Proteomes" id="UP000678499">
    <property type="component" value="Unassembled WGS sequence"/>
</dbReference>